<dbReference type="Proteomes" id="UP001176891">
    <property type="component" value="Unassembled WGS sequence"/>
</dbReference>
<protein>
    <submittedName>
        <fullName evidence="3">Universal stress protein</fullName>
    </submittedName>
</protein>
<dbReference type="PANTHER" id="PTHR46268:SF6">
    <property type="entry name" value="UNIVERSAL STRESS PROTEIN UP12"/>
    <property type="match status" value="1"/>
</dbReference>
<dbReference type="Pfam" id="PF00582">
    <property type="entry name" value="Usp"/>
    <property type="match status" value="1"/>
</dbReference>
<evidence type="ECO:0000259" key="2">
    <source>
        <dbReference type="Pfam" id="PF00582"/>
    </source>
</evidence>
<dbReference type="Gene3D" id="3.40.50.12370">
    <property type="match status" value="1"/>
</dbReference>
<dbReference type="InterPro" id="IPR006015">
    <property type="entry name" value="Universal_stress_UspA"/>
</dbReference>
<dbReference type="PANTHER" id="PTHR46268">
    <property type="entry name" value="STRESS RESPONSE PROTEIN NHAX"/>
    <property type="match status" value="1"/>
</dbReference>
<dbReference type="RefSeq" id="WP_303283346.1">
    <property type="nucleotide sequence ID" value="NZ_BAABCZ010000004.1"/>
</dbReference>
<comment type="caution">
    <text evidence="3">The sequence shown here is derived from an EMBL/GenBank/DDBJ whole genome shotgun (WGS) entry which is preliminary data.</text>
</comment>
<dbReference type="CDD" id="cd00293">
    <property type="entry name" value="USP-like"/>
    <property type="match status" value="1"/>
</dbReference>
<comment type="similarity">
    <text evidence="1">Belongs to the universal stress protein A family.</text>
</comment>
<keyword evidence="4" id="KW-1185">Reference proteome</keyword>
<evidence type="ECO:0000313" key="3">
    <source>
        <dbReference type="EMBL" id="MDO5988694.1"/>
    </source>
</evidence>
<sequence length="279" mass="32002">MKTILLPTDFSKNSINSIDFAVELFKDIECKFYLLNVQKASSFISDDMMAVTSTTTIYNTIIDAAKKSLSNIISKLKKRYKNDKHRFYSMVDYDNFIDSINQVSNKNQVDLIIMGTKGATGLQKVIFGSNTVRVIQRCNLPVLAIPDNCTFSNLNKVVFTTNNLTSFDATRLIALTDLVSLYDSKLHVLHVADENHIAQKQNKNVDFFNALFTNLIHDYIDIKAKDMYHVVHKYIVRNDIKMLCMIGEKHSFLERLFNKHLVETFAFSIDVPFLVMKNN</sequence>
<dbReference type="SUPFAM" id="SSF52402">
    <property type="entry name" value="Adenine nucleotide alpha hydrolases-like"/>
    <property type="match status" value="2"/>
</dbReference>
<name>A0ABT8X464_9FLAO</name>
<gene>
    <name evidence="3" type="ORF">Q4Q39_14880</name>
</gene>
<dbReference type="PRINTS" id="PR01438">
    <property type="entry name" value="UNVRSLSTRESS"/>
</dbReference>
<accession>A0ABT8X464</accession>
<evidence type="ECO:0000313" key="4">
    <source>
        <dbReference type="Proteomes" id="UP001176891"/>
    </source>
</evidence>
<dbReference type="EMBL" id="JAUOEM010000005">
    <property type="protein sequence ID" value="MDO5988694.1"/>
    <property type="molecule type" value="Genomic_DNA"/>
</dbReference>
<evidence type="ECO:0000256" key="1">
    <source>
        <dbReference type="ARBA" id="ARBA00008791"/>
    </source>
</evidence>
<feature type="domain" description="UspA" evidence="2">
    <location>
        <begin position="1"/>
        <end position="146"/>
    </location>
</feature>
<dbReference type="InterPro" id="IPR006016">
    <property type="entry name" value="UspA"/>
</dbReference>
<proteinExistence type="inferred from homology"/>
<reference evidence="3" key="1">
    <citation type="submission" date="2023-07" db="EMBL/GenBank/DDBJ databases">
        <title>Two novel species in the genus Flavivirga.</title>
        <authorList>
            <person name="Kwon K."/>
        </authorList>
    </citation>
    <scope>NUCLEOTIDE SEQUENCE</scope>
    <source>
        <strain evidence="3">KACC 14157</strain>
    </source>
</reference>
<organism evidence="3 4">
    <name type="scientific">Flavivirga amylovorans</name>
    <dbReference type="NCBI Taxonomy" id="870486"/>
    <lineage>
        <taxon>Bacteria</taxon>
        <taxon>Pseudomonadati</taxon>
        <taxon>Bacteroidota</taxon>
        <taxon>Flavobacteriia</taxon>
        <taxon>Flavobacteriales</taxon>
        <taxon>Flavobacteriaceae</taxon>
        <taxon>Flavivirga</taxon>
    </lineage>
</organism>